<comment type="caution">
    <text evidence="2">The sequence shown here is derived from an EMBL/GenBank/DDBJ whole genome shotgun (WGS) entry which is preliminary data.</text>
</comment>
<sequence length="117" mass="13568">MKHLIWLLIIFPFICNAQIITWDEKKEFSSIGDQVELLEDQSGQLTFKDVSSKAIEEQFKPSDSKILSLGYTDSYFWLRLTIHNQTKENAILELAQAGIPSADYYYQEDSIRIHHTA</sequence>
<dbReference type="Gene3D" id="2.60.40.2380">
    <property type="match status" value="1"/>
</dbReference>
<dbReference type="InterPro" id="IPR011622">
    <property type="entry name" value="7TMR_DISM_rcpt_extracell_dom2"/>
</dbReference>
<dbReference type="Proteomes" id="UP000721861">
    <property type="component" value="Unassembled WGS sequence"/>
</dbReference>
<gene>
    <name evidence="2" type="ORF">KEM09_01760</name>
</gene>
<protein>
    <recommendedName>
        <fullName evidence="1">7TM-DISM receptor extracellular domain-containing protein</fullName>
    </recommendedName>
</protein>
<reference evidence="2 3" key="1">
    <citation type="journal article" date="2014" name="Int. J. Syst. Evol. Microbiol.">
        <title>Carboxylicivirga gen. nov. in the family Marinilabiliaceae with two novel species, Carboxylicivirga mesophila sp. nov. and Carboxylicivirga taeanensis sp. nov., and reclassification of Cytophaga fermentans as Saccharicrinis fermentans gen. nov., comb. nov.</title>
        <authorList>
            <person name="Yang S.H."/>
            <person name="Seo H.S."/>
            <person name="Woo J.H."/>
            <person name="Oh H.M."/>
            <person name="Jang H."/>
            <person name="Lee J.H."/>
            <person name="Kim S.J."/>
            <person name="Kwon K.K."/>
        </authorList>
    </citation>
    <scope>NUCLEOTIDE SEQUENCE [LARGE SCALE GENOMIC DNA]</scope>
    <source>
        <strain evidence="2 3">JCM 18290</strain>
    </source>
</reference>
<accession>A0ABS5K5A4</accession>
<keyword evidence="3" id="KW-1185">Reference proteome</keyword>
<dbReference type="EMBL" id="JAGUCN010000001">
    <property type="protein sequence ID" value="MBS2210107.1"/>
    <property type="molecule type" value="Genomic_DNA"/>
</dbReference>
<dbReference type="Pfam" id="PF07696">
    <property type="entry name" value="7TMR-DISMED2"/>
    <property type="match status" value="1"/>
</dbReference>
<name>A0ABS5K5A4_9BACT</name>
<evidence type="ECO:0000259" key="1">
    <source>
        <dbReference type="Pfam" id="PF07696"/>
    </source>
</evidence>
<organism evidence="2 3">
    <name type="scientific">Carboxylicivirga mesophila</name>
    <dbReference type="NCBI Taxonomy" id="1166478"/>
    <lineage>
        <taxon>Bacteria</taxon>
        <taxon>Pseudomonadati</taxon>
        <taxon>Bacteroidota</taxon>
        <taxon>Bacteroidia</taxon>
        <taxon>Marinilabiliales</taxon>
        <taxon>Marinilabiliaceae</taxon>
        <taxon>Carboxylicivirga</taxon>
    </lineage>
</organism>
<evidence type="ECO:0000313" key="2">
    <source>
        <dbReference type="EMBL" id="MBS2210107.1"/>
    </source>
</evidence>
<feature type="domain" description="7TM-DISM receptor extracellular" evidence="1">
    <location>
        <begin position="32"/>
        <end position="110"/>
    </location>
</feature>
<proteinExistence type="predicted"/>
<evidence type="ECO:0000313" key="3">
    <source>
        <dbReference type="Proteomes" id="UP000721861"/>
    </source>
</evidence>
<dbReference type="RefSeq" id="WP_212224488.1">
    <property type="nucleotide sequence ID" value="NZ_JAGUCN010000001.1"/>
</dbReference>